<evidence type="ECO:0000256" key="3">
    <source>
        <dbReference type="PIRSR" id="PIRSR617774-1"/>
    </source>
</evidence>
<evidence type="ECO:0000256" key="4">
    <source>
        <dbReference type="PIRSR" id="PIRSR617774-2"/>
    </source>
</evidence>
<dbReference type="InterPro" id="IPR036265">
    <property type="entry name" value="HIT-like_sf"/>
</dbReference>
<dbReference type="InterPro" id="IPR017774">
    <property type="entry name" value="Bicupin_oxalate_deCO2ase/Oxase"/>
</dbReference>
<feature type="binding site" evidence="4">
    <location>
        <position position="573"/>
    </location>
    <ligand>
        <name>Mn(2+)</name>
        <dbReference type="ChEBI" id="CHEBI:29035"/>
        <label>2</label>
    </ligand>
</feature>
<dbReference type="Gene3D" id="3.30.428.10">
    <property type="entry name" value="HIT-like"/>
    <property type="match status" value="1"/>
</dbReference>
<comment type="cofactor">
    <cofactor evidence="4">
        <name>Mn(2+)</name>
        <dbReference type="ChEBI" id="CHEBI:29035"/>
    </cofactor>
    <text evidence="4">Binds 2 manganese ions per subunit.</text>
</comment>
<keyword evidence="1" id="KW-0547">Nucleotide-binding</keyword>
<feature type="binding site" evidence="4">
    <location>
        <position position="341"/>
    </location>
    <ligand>
        <name>Mn(2+)</name>
        <dbReference type="ChEBI" id="CHEBI:29035"/>
        <label>1</label>
    </ligand>
</feature>
<dbReference type="GO" id="GO:0046872">
    <property type="term" value="F:metal ion binding"/>
    <property type="evidence" value="ECO:0007669"/>
    <property type="project" value="UniProtKB-KW"/>
</dbReference>
<dbReference type="CDD" id="cd20305">
    <property type="entry name" value="cupin_OxDC_C"/>
    <property type="match status" value="1"/>
</dbReference>
<keyword evidence="4" id="KW-0464">Manganese</keyword>
<dbReference type="SMART" id="SM00835">
    <property type="entry name" value="Cupin_1"/>
    <property type="match status" value="2"/>
</dbReference>
<dbReference type="PANTHER" id="PTHR12486:SF5">
    <property type="entry name" value="ADENOSINE 5'-MONOPHOSPHORAMIDASE HINT3"/>
    <property type="match status" value="1"/>
</dbReference>
<gene>
    <name evidence="8" type="ORF">R3P38DRAFT_2498918</name>
</gene>
<dbReference type="GO" id="GO:0016787">
    <property type="term" value="F:hydrolase activity"/>
    <property type="evidence" value="ECO:0007669"/>
    <property type="project" value="UniProtKB-KW"/>
</dbReference>
<dbReference type="EMBL" id="JAWWNJ010000005">
    <property type="protein sequence ID" value="KAK7055901.1"/>
    <property type="molecule type" value="Genomic_DNA"/>
</dbReference>
<sequence>MKPCPFCEVSTKAGFQIVYEDEVFVAFLDRKPAAEHHIQVIPKRHIASVKSLRKEDATLVRSMKTVGDTVLDGLDVPPTMRVMGFHIPPFNSINHLHLHVQALPYKPMRHAKYPVSAGFGPFQKGFGWFIQVEQAIRSIENGRTIRIFPSRVAGTSCNQKNDSNLDTPNHELYLKFKNRSPILRAPNALVSGAPASSAPAASSVLSSPAASSAPRASSTSSAAEATATVPYASTDPNYPMWGSDETDPEPIRGSYGAPLMGPSNIPVAQQNPDLLAPPTSDHGSVSNAKWPFALSHNRLQTGGWARQQNIGVMPIATSMASVNMRLEAGAIRELHWHKTSEAMVRNIHDSQGSTQITAVDADGRNFLATVGPGDLWFFPPGIPHSLQATNDSTEGSEFILVFDDGAFSEDSTFLLTDWLSHVPAEVIQKNFKASADAFSHIPAQELYIFPSTPPPSDAVAPTDPQGTVPDPYSFALSKVNATKLSGGSVKIVDSTTFKAILWQVSTTIAAAEVTVDPGAIRYDCIIQWHPTMDEWSFFLEGQGRVTVFASQGNARTFNYQAGDIGFVPTAMGHYVENTGNTTLKYLEIFNTDRFQDISLNQWLALTPPDLVKAHLDLSDETLASLSKTKPVVMGGN</sequence>
<evidence type="ECO:0000256" key="2">
    <source>
        <dbReference type="ARBA" id="ARBA00022801"/>
    </source>
</evidence>
<feature type="binding site" evidence="4">
    <location>
        <position position="337"/>
    </location>
    <ligand>
        <name>Mn(2+)</name>
        <dbReference type="ChEBI" id="CHEBI:29035"/>
        <label>1</label>
    </ligand>
</feature>
<dbReference type="PANTHER" id="PTHR12486">
    <property type="entry name" value="APRATAXIN-RELATED"/>
    <property type="match status" value="1"/>
</dbReference>
<dbReference type="Pfam" id="PF11969">
    <property type="entry name" value="DcpS_C"/>
    <property type="match status" value="1"/>
</dbReference>
<accession>A0AAW0DXF9</accession>
<evidence type="ECO:0000313" key="8">
    <source>
        <dbReference type="EMBL" id="KAK7055901.1"/>
    </source>
</evidence>
<feature type="compositionally biased region" description="Low complexity" evidence="6">
    <location>
        <begin position="208"/>
        <end position="230"/>
    </location>
</feature>
<evidence type="ECO:0000256" key="5">
    <source>
        <dbReference type="PROSITE-ProRule" id="PRU00464"/>
    </source>
</evidence>
<proteinExistence type="predicted"/>
<dbReference type="SUPFAM" id="SSF54197">
    <property type="entry name" value="HIT-like"/>
    <property type="match status" value="1"/>
</dbReference>
<dbReference type="InterPro" id="IPR014710">
    <property type="entry name" value="RmlC-like_jellyroll"/>
</dbReference>
<reference evidence="8 9" key="1">
    <citation type="journal article" date="2024" name="J Genomics">
        <title>Draft genome sequencing and assembly of Favolaschia claudopus CIRM-BRFM 2984 isolated from oak limbs.</title>
        <authorList>
            <person name="Navarro D."/>
            <person name="Drula E."/>
            <person name="Chaduli D."/>
            <person name="Cazenave R."/>
            <person name="Ahrendt S."/>
            <person name="Wang J."/>
            <person name="Lipzen A."/>
            <person name="Daum C."/>
            <person name="Barry K."/>
            <person name="Grigoriev I.V."/>
            <person name="Favel A."/>
            <person name="Rosso M.N."/>
            <person name="Martin F."/>
        </authorList>
    </citation>
    <scope>NUCLEOTIDE SEQUENCE [LARGE SCALE GENOMIC DNA]</scope>
    <source>
        <strain evidence="8 9">CIRM-BRFM 2984</strain>
    </source>
</reference>
<evidence type="ECO:0000256" key="1">
    <source>
        <dbReference type="ARBA" id="ARBA00022741"/>
    </source>
</evidence>
<feature type="binding site" evidence="4">
    <location>
        <position position="384"/>
    </location>
    <ligand>
        <name>Mn(2+)</name>
        <dbReference type="ChEBI" id="CHEBI:29035"/>
        <label>1</label>
    </ligand>
</feature>
<feature type="active site" description="Proton donor" evidence="3">
    <location>
        <position position="587"/>
    </location>
</feature>
<dbReference type="Pfam" id="PF00190">
    <property type="entry name" value="Cupin_1"/>
    <property type="match status" value="2"/>
</dbReference>
<dbReference type="Proteomes" id="UP001362999">
    <property type="component" value="Unassembled WGS sequence"/>
</dbReference>
<dbReference type="NCBIfam" id="TIGR03404">
    <property type="entry name" value="bicupin_oxalic"/>
    <property type="match status" value="1"/>
</dbReference>
<dbReference type="SUPFAM" id="SSF51182">
    <property type="entry name" value="RmlC-like cupins"/>
    <property type="match status" value="1"/>
</dbReference>
<keyword evidence="2" id="KW-0378">Hydrolase</keyword>
<keyword evidence="4" id="KW-0479">Metal-binding</keyword>
<dbReference type="CDD" id="cd20304">
    <property type="entry name" value="cupin_OxDC_N"/>
    <property type="match status" value="1"/>
</dbReference>
<feature type="region of interest" description="Disordered" evidence="6">
    <location>
        <begin position="208"/>
        <end position="247"/>
    </location>
</feature>
<protein>
    <submittedName>
        <fullName evidence="8">Oxalate decarboxylase</fullName>
    </submittedName>
</protein>
<feature type="binding site" evidence="4">
    <location>
        <position position="534"/>
    </location>
    <ligand>
        <name>Mn(2+)</name>
        <dbReference type="ChEBI" id="CHEBI:29035"/>
        <label>2</label>
    </ligand>
</feature>
<feature type="binding site" evidence="4">
    <location>
        <position position="529"/>
    </location>
    <ligand>
        <name>Mn(2+)</name>
        <dbReference type="ChEBI" id="CHEBI:29035"/>
        <label>2</label>
    </ligand>
</feature>
<dbReference type="GO" id="GO:0000166">
    <property type="term" value="F:nucleotide binding"/>
    <property type="evidence" value="ECO:0007669"/>
    <property type="project" value="UniProtKB-KW"/>
</dbReference>
<dbReference type="AlphaFoldDB" id="A0AAW0DXF9"/>
<dbReference type="Gene3D" id="2.60.120.10">
    <property type="entry name" value="Jelly Rolls"/>
    <property type="match status" value="2"/>
</dbReference>
<dbReference type="GO" id="GO:0033609">
    <property type="term" value="P:oxalate metabolic process"/>
    <property type="evidence" value="ECO:0007669"/>
    <property type="project" value="InterPro"/>
</dbReference>
<evidence type="ECO:0000259" key="7">
    <source>
        <dbReference type="PROSITE" id="PS51084"/>
    </source>
</evidence>
<keyword evidence="9" id="KW-1185">Reference proteome</keyword>
<feature type="binding site" evidence="4">
    <location>
        <position position="335"/>
    </location>
    <ligand>
        <name>Mn(2+)</name>
        <dbReference type="ChEBI" id="CHEBI:29035"/>
        <label>1</label>
    </ligand>
</feature>
<name>A0AAW0DXF9_9AGAR</name>
<dbReference type="InterPro" id="IPR011051">
    <property type="entry name" value="RmlC_Cupin_sf"/>
</dbReference>
<evidence type="ECO:0000256" key="6">
    <source>
        <dbReference type="SAM" id="MobiDB-lite"/>
    </source>
</evidence>
<feature type="domain" description="HIT" evidence="7">
    <location>
        <begin position="5"/>
        <end position="110"/>
    </location>
</feature>
<dbReference type="InterPro" id="IPR011146">
    <property type="entry name" value="HIT-like"/>
</dbReference>
<organism evidence="8 9">
    <name type="scientific">Favolaschia claudopus</name>
    <dbReference type="NCBI Taxonomy" id="2862362"/>
    <lineage>
        <taxon>Eukaryota</taxon>
        <taxon>Fungi</taxon>
        <taxon>Dikarya</taxon>
        <taxon>Basidiomycota</taxon>
        <taxon>Agaricomycotina</taxon>
        <taxon>Agaricomycetes</taxon>
        <taxon>Agaricomycetidae</taxon>
        <taxon>Agaricales</taxon>
        <taxon>Marasmiineae</taxon>
        <taxon>Mycenaceae</taxon>
        <taxon>Favolaschia</taxon>
    </lineage>
</organism>
<dbReference type="InterPro" id="IPR006045">
    <property type="entry name" value="Cupin_1"/>
</dbReference>
<evidence type="ECO:0000313" key="9">
    <source>
        <dbReference type="Proteomes" id="UP001362999"/>
    </source>
</evidence>
<comment type="caution">
    <text evidence="8">The sequence shown here is derived from an EMBL/GenBank/DDBJ whole genome shotgun (WGS) entry which is preliminary data.</text>
</comment>
<feature type="short sequence motif" description="Histidine triad motif" evidence="5">
    <location>
        <begin position="95"/>
        <end position="99"/>
    </location>
</feature>
<dbReference type="PROSITE" id="PS51084">
    <property type="entry name" value="HIT_2"/>
    <property type="match status" value="1"/>
</dbReference>